<gene>
    <name evidence="1" type="ORF">PLEPLA_LOCUS22344</name>
</gene>
<comment type="caution">
    <text evidence="1">The sequence shown here is derived from an EMBL/GenBank/DDBJ whole genome shotgun (WGS) entry which is preliminary data.</text>
</comment>
<proteinExistence type="predicted"/>
<dbReference type="EMBL" id="CADEAL010001646">
    <property type="protein sequence ID" value="CAB1434287.1"/>
    <property type="molecule type" value="Genomic_DNA"/>
</dbReference>
<keyword evidence="2" id="KW-1185">Reference proteome</keyword>
<reference evidence="1" key="1">
    <citation type="submission" date="2020-03" db="EMBL/GenBank/DDBJ databases">
        <authorList>
            <person name="Weist P."/>
        </authorList>
    </citation>
    <scope>NUCLEOTIDE SEQUENCE</scope>
</reference>
<name>A0A9N7YP45_PLEPL</name>
<dbReference type="Proteomes" id="UP001153269">
    <property type="component" value="Unassembled WGS sequence"/>
</dbReference>
<evidence type="ECO:0000313" key="2">
    <source>
        <dbReference type="Proteomes" id="UP001153269"/>
    </source>
</evidence>
<sequence length="102" mass="11253">MTSGKLLPGACAVTSDKGARRRGGIEPFSSQTATLPFFQTVELRDKASLVVNLLLSNPPPPPPPLIEGTCWSPGPPDEHEPENRTLYRWSRCYRRGEQSDFA</sequence>
<protein>
    <submittedName>
        <fullName evidence="1">Uncharacterized protein</fullName>
    </submittedName>
</protein>
<dbReference type="AlphaFoldDB" id="A0A9N7YP45"/>
<accession>A0A9N7YP45</accession>
<evidence type="ECO:0000313" key="1">
    <source>
        <dbReference type="EMBL" id="CAB1434287.1"/>
    </source>
</evidence>
<organism evidence="1 2">
    <name type="scientific">Pleuronectes platessa</name>
    <name type="common">European plaice</name>
    <dbReference type="NCBI Taxonomy" id="8262"/>
    <lineage>
        <taxon>Eukaryota</taxon>
        <taxon>Metazoa</taxon>
        <taxon>Chordata</taxon>
        <taxon>Craniata</taxon>
        <taxon>Vertebrata</taxon>
        <taxon>Euteleostomi</taxon>
        <taxon>Actinopterygii</taxon>
        <taxon>Neopterygii</taxon>
        <taxon>Teleostei</taxon>
        <taxon>Neoteleostei</taxon>
        <taxon>Acanthomorphata</taxon>
        <taxon>Carangaria</taxon>
        <taxon>Pleuronectiformes</taxon>
        <taxon>Pleuronectoidei</taxon>
        <taxon>Pleuronectidae</taxon>
        <taxon>Pleuronectes</taxon>
    </lineage>
</organism>